<dbReference type="InterPro" id="IPR033379">
    <property type="entry name" value="Acid_Pase_AS"/>
</dbReference>
<dbReference type="PANTHER" id="PTHR20963">
    <property type="entry name" value="MULTIPLE INOSITOL POLYPHOSPHATE PHOSPHATASE-RELATED"/>
    <property type="match status" value="1"/>
</dbReference>
<dbReference type="InParanoid" id="A0A316VAV1"/>
<reference evidence="3 4" key="1">
    <citation type="journal article" date="2018" name="Mol. Biol. Evol.">
        <title>Broad Genomic Sampling Reveals a Smut Pathogenic Ancestry of the Fungal Clade Ustilaginomycotina.</title>
        <authorList>
            <person name="Kijpornyongpan T."/>
            <person name="Mondo S.J."/>
            <person name="Barry K."/>
            <person name="Sandor L."/>
            <person name="Lee J."/>
            <person name="Lipzen A."/>
            <person name="Pangilinan J."/>
            <person name="LaButti K."/>
            <person name="Hainaut M."/>
            <person name="Henrissat B."/>
            <person name="Grigoriev I.V."/>
            <person name="Spatafora J.W."/>
            <person name="Aime M.C."/>
        </authorList>
    </citation>
    <scope>NUCLEOTIDE SEQUENCE [LARGE SCALE GENOMIC DNA]</scope>
    <source>
        <strain evidence="3 4">MCA 3882</strain>
    </source>
</reference>
<evidence type="ECO:0000256" key="1">
    <source>
        <dbReference type="ARBA" id="ARBA00022801"/>
    </source>
</evidence>
<keyword evidence="1" id="KW-0378">Hydrolase</keyword>
<proteinExistence type="predicted"/>
<keyword evidence="2" id="KW-0732">Signal</keyword>
<dbReference type="RefSeq" id="XP_025354520.1">
    <property type="nucleotide sequence ID" value="XM_025499236.1"/>
</dbReference>
<sequence>MIAPAMLLIALALVQSTLATPTLFPRQAGIVPPNSTVSLDPAYPTNVGFLGPTKAGQAPFLAETDRINTTCPKTGASIELRYTPLNGTAPCNNGSDNITSSSTPIAQLWGNTSPYFPSPIFPKTQKYRQIDEQCTIEKVIIIHRHGSRYPTSSPTEGAPYFGQLIANATAAKNLSVSGPLAFLSNWTYKLGAELLVPQGAQEEFNSGIKHYYDYGALYNETKNLAKPVIRTTSESRMLESAQYWTAGFFGLNAPNMIDLQVILEGDGFNNTLAPYDTCNNSNTITVGDTYLTPVWEKIYLKDAAARLQKYVQSGFNVTTKEAYGMQSLCAYETVGLGYSQFCELFTEEEWKGFEYFLDLQFQGDYGFMSPNGKAQGIGLAQDILARLTNSTVPADQVTTQNTTILPVPNNQTIYADFTHDDNVLSTLTALNFTQVAGEYLPANSMDERRTFVLSHITPFAARLVFEIASCKGSDEKIIRTILNDALVPMDEGQGCAGHANGTCNLNDFIKYQNENAYKAANFDTACFGTNGTDFTITGPSTRNGTVG</sequence>
<evidence type="ECO:0000313" key="3">
    <source>
        <dbReference type="EMBL" id="PWN34218.1"/>
    </source>
</evidence>
<dbReference type="FunCoup" id="A0A316VAV1">
    <property type="interactions" value="187"/>
</dbReference>
<dbReference type="GeneID" id="37021017"/>
<organism evidence="3 4">
    <name type="scientific">Meira miltonrushii</name>
    <dbReference type="NCBI Taxonomy" id="1280837"/>
    <lineage>
        <taxon>Eukaryota</taxon>
        <taxon>Fungi</taxon>
        <taxon>Dikarya</taxon>
        <taxon>Basidiomycota</taxon>
        <taxon>Ustilaginomycotina</taxon>
        <taxon>Exobasidiomycetes</taxon>
        <taxon>Exobasidiales</taxon>
        <taxon>Brachybasidiaceae</taxon>
        <taxon>Meira</taxon>
    </lineage>
</organism>
<dbReference type="InterPro" id="IPR000560">
    <property type="entry name" value="His_Pase_clade-2"/>
</dbReference>
<gene>
    <name evidence="3" type="ORF">FA14DRAFT_161688</name>
</gene>
<protein>
    <submittedName>
        <fullName evidence="3">Phosphoglycerate mutase-like protein</fullName>
    </submittedName>
</protein>
<dbReference type="SUPFAM" id="SSF53254">
    <property type="entry name" value="Phosphoglycerate mutase-like"/>
    <property type="match status" value="1"/>
</dbReference>
<dbReference type="Pfam" id="PF00328">
    <property type="entry name" value="His_Phos_2"/>
    <property type="match status" value="1"/>
</dbReference>
<dbReference type="PANTHER" id="PTHR20963:SF42">
    <property type="entry name" value="PHOSPHOGLYCERATE MUTASE-LIKE PROTEIN"/>
    <property type="match status" value="1"/>
</dbReference>
<dbReference type="OrthoDB" id="6509975at2759"/>
<dbReference type="InterPro" id="IPR029033">
    <property type="entry name" value="His_PPase_superfam"/>
</dbReference>
<dbReference type="EMBL" id="KZ819604">
    <property type="protein sequence ID" value="PWN34218.1"/>
    <property type="molecule type" value="Genomic_DNA"/>
</dbReference>
<feature type="chain" id="PRO_5016378544" evidence="2">
    <location>
        <begin position="20"/>
        <end position="547"/>
    </location>
</feature>
<feature type="signal peptide" evidence="2">
    <location>
        <begin position="1"/>
        <end position="19"/>
    </location>
</feature>
<dbReference type="AlphaFoldDB" id="A0A316VAV1"/>
<accession>A0A316VAV1</accession>
<evidence type="ECO:0000256" key="2">
    <source>
        <dbReference type="SAM" id="SignalP"/>
    </source>
</evidence>
<dbReference type="Proteomes" id="UP000245771">
    <property type="component" value="Unassembled WGS sequence"/>
</dbReference>
<name>A0A316VAV1_9BASI</name>
<dbReference type="CDD" id="cd07061">
    <property type="entry name" value="HP_HAP_like"/>
    <property type="match status" value="1"/>
</dbReference>
<dbReference type="GO" id="GO:0003993">
    <property type="term" value="F:acid phosphatase activity"/>
    <property type="evidence" value="ECO:0007669"/>
    <property type="project" value="TreeGrafter"/>
</dbReference>
<keyword evidence="4" id="KW-1185">Reference proteome</keyword>
<dbReference type="Gene3D" id="3.40.50.1240">
    <property type="entry name" value="Phosphoglycerate mutase-like"/>
    <property type="match status" value="1"/>
</dbReference>
<dbReference type="PROSITE" id="PS00616">
    <property type="entry name" value="HIS_ACID_PHOSPHAT_1"/>
    <property type="match status" value="1"/>
</dbReference>
<evidence type="ECO:0000313" key="4">
    <source>
        <dbReference type="Proteomes" id="UP000245771"/>
    </source>
</evidence>